<dbReference type="Gene3D" id="3.30.70.1070">
    <property type="entry name" value="Sporulation related repeat"/>
    <property type="match status" value="1"/>
</dbReference>
<keyword evidence="1" id="KW-0472">Membrane</keyword>
<dbReference type="PROSITE" id="PS51724">
    <property type="entry name" value="SPOR"/>
    <property type="match status" value="1"/>
</dbReference>
<evidence type="ECO:0000259" key="2">
    <source>
        <dbReference type="PROSITE" id="PS51724"/>
    </source>
</evidence>
<evidence type="ECO:0000256" key="1">
    <source>
        <dbReference type="SAM" id="Phobius"/>
    </source>
</evidence>
<dbReference type="AlphaFoldDB" id="A0A381PUD0"/>
<keyword evidence="1" id="KW-1133">Transmembrane helix</keyword>
<dbReference type="GO" id="GO:0042834">
    <property type="term" value="F:peptidoglycan binding"/>
    <property type="evidence" value="ECO:0007669"/>
    <property type="project" value="InterPro"/>
</dbReference>
<organism evidence="3">
    <name type="scientific">marine metagenome</name>
    <dbReference type="NCBI Taxonomy" id="408172"/>
    <lineage>
        <taxon>unclassified sequences</taxon>
        <taxon>metagenomes</taxon>
        <taxon>ecological metagenomes</taxon>
    </lineage>
</organism>
<dbReference type="EMBL" id="UINC01001097">
    <property type="protein sequence ID" value="SUZ70662.1"/>
    <property type="molecule type" value="Genomic_DNA"/>
</dbReference>
<keyword evidence="1" id="KW-0812">Transmembrane</keyword>
<dbReference type="InterPro" id="IPR036680">
    <property type="entry name" value="SPOR-like_sf"/>
</dbReference>
<gene>
    <name evidence="3" type="ORF">METZ01_LOCUS23516</name>
</gene>
<evidence type="ECO:0000313" key="3">
    <source>
        <dbReference type="EMBL" id="SUZ70662.1"/>
    </source>
</evidence>
<accession>A0A381PUD0</accession>
<dbReference type="InterPro" id="IPR007730">
    <property type="entry name" value="SPOR-like_dom"/>
</dbReference>
<reference evidence="3" key="1">
    <citation type="submission" date="2018-05" db="EMBL/GenBank/DDBJ databases">
        <authorList>
            <person name="Lanie J.A."/>
            <person name="Ng W.-L."/>
            <person name="Kazmierczak K.M."/>
            <person name="Andrzejewski T.M."/>
            <person name="Davidsen T.M."/>
            <person name="Wayne K.J."/>
            <person name="Tettelin H."/>
            <person name="Glass J.I."/>
            <person name="Rusch D."/>
            <person name="Podicherti R."/>
            <person name="Tsui H.-C.T."/>
            <person name="Winkler M.E."/>
        </authorList>
    </citation>
    <scope>NUCLEOTIDE SEQUENCE</scope>
</reference>
<sequence>MTKVRKKLSRRSSKLSGWVWMIIGGFSGLLIASIIPKNTKNIILIDIPTEKKEATKLIQTIKPDQIITNRFSFYEVLPKVEVVIPDKQNDLIEGAQTNRMFESGSYILQVGSFIKNLDAEKQQILLNKMGIQSEIKKISIADKIFYRVRIGPISDAVKLNNIYDELKKANVEVLMIKSGDS</sequence>
<feature type="transmembrane region" description="Helical" evidence="1">
    <location>
        <begin position="15"/>
        <end position="35"/>
    </location>
</feature>
<proteinExistence type="predicted"/>
<feature type="domain" description="SPOR" evidence="2">
    <location>
        <begin position="100"/>
        <end position="178"/>
    </location>
</feature>
<name>A0A381PUD0_9ZZZZ</name>
<dbReference type="Pfam" id="PF05036">
    <property type="entry name" value="SPOR"/>
    <property type="match status" value="1"/>
</dbReference>
<protein>
    <recommendedName>
        <fullName evidence="2">SPOR domain-containing protein</fullName>
    </recommendedName>
</protein>
<dbReference type="SUPFAM" id="SSF110997">
    <property type="entry name" value="Sporulation related repeat"/>
    <property type="match status" value="1"/>
</dbReference>